<comment type="cofactor">
    <cofactor evidence="9">
        <name>heme</name>
        <dbReference type="ChEBI" id="CHEBI:30413"/>
    </cofactor>
    <text evidence="9">Binds 1 heme group per subunit.</text>
</comment>
<dbReference type="GO" id="GO:0046872">
    <property type="term" value="F:metal ion binding"/>
    <property type="evidence" value="ECO:0007669"/>
    <property type="project" value="UniProtKB-UniRule"/>
</dbReference>
<proteinExistence type="inferred from homology"/>
<organism evidence="11 12">
    <name type="scientific">Fictibacillus marinisediminis</name>
    <dbReference type="NCBI Taxonomy" id="2878389"/>
    <lineage>
        <taxon>Bacteria</taxon>
        <taxon>Bacillati</taxon>
        <taxon>Bacillota</taxon>
        <taxon>Bacilli</taxon>
        <taxon>Bacillales</taxon>
        <taxon>Fictibacillaceae</taxon>
        <taxon>Fictibacillus</taxon>
    </lineage>
</organism>
<dbReference type="EMBL" id="JAIWJX010000002">
    <property type="protein sequence ID" value="MCK6255997.1"/>
    <property type="molecule type" value="Genomic_DNA"/>
</dbReference>
<comment type="caution">
    <text evidence="11">The sequence shown here is derived from an EMBL/GenBank/DDBJ whole genome shotgun (WGS) entry which is preliminary data.</text>
</comment>
<dbReference type="GO" id="GO:0020037">
    <property type="term" value="F:heme binding"/>
    <property type="evidence" value="ECO:0007669"/>
    <property type="project" value="InterPro"/>
</dbReference>
<gene>
    <name evidence="11" type="ORF">LCY76_05180</name>
</gene>
<dbReference type="InterPro" id="IPR012292">
    <property type="entry name" value="Globin/Proto"/>
</dbReference>
<evidence type="ECO:0000256" key="10">
    <source>
        <dbReference type="PIRSR" id="PIRSR601486-1"/>
    </source>
</evidence>
<accession>A0A9X1X8D0</accession>
<evidence type="ECO:0000256" key="6">
    <source>
        <dbReference type="ARBA" id="ARBA00023004"/>
    </source>
</evidence>
<dbReference type="PANTHER" id="PTHR47366:SF2">
    <property type="entry name" value="CHROMOSOME UNDETERMINED SCAFFOLD_37, WHOLE GENOME SHOTGUN SEQUENCE"/>
    <property type="match status" value="1"/>
</dbReference>
<dbReference type="Proteomes" id="UP001139011">
    <property type="component" value="Unassembled WGS sequence"/>
</dbReference>
<dbReference type="Pfam" id="PF01152">
    <property type="entry name" value="Bac_globin"/>
    <property type="match status" value="1"/>
</dbReference>
<reference evidence="11" key="1">
    <citation type="submission" date="2021-09" db="EMBL/GenBank/DDBJ databases">
        <title>Genome analysis of Fictibacillus sp. KIGAM418 isolated from marine sediment.</title>
        <authorList>
            <person name="Seo M.-J."/>
            <person name="Cho E.-S."/>
            <person name="Hwang C.Y."/>
        </authorList>
    </citation>
    <scope>NUCLEOTIDE SEQUENCE</scope>
    <source>
        <strain evidence="11">KIGAM418</strain>
    </source>
</reference>
<keyword evidence="3 8" id="KW-0349">Heme</keyword>
<keyword evidence="5 8" id="KW-0479">Metal-binding</keyword>
<dbReference type="AlphaFoldDB" id="A0A9X1X8D0"/>
<evidence type="ECO:0000313" key="11">
    <source>
        <dbReference type="EMBL" id="MCK6255997.1"/>
    </source>
</evidence>
<dbReference type="InterPro" id="IPR009050">
    <property type="entry name" value="Globin-like_sf"/>
</dbReference>
<evidence type="ECO:0000256" key="1">
    <source>
        <dbReference type="ARBA" id="ARBA00009660"/>
    </source>
</evidence>
<evidence type="ECO:0000256" key="3">
    <source>
        <dbReference type="ARBA" id="ARBA00022617"/>
    </source>
</evidence>
<evidence type="ECO:0000256" key="5">
    <source>
        <dbReference type="ARBA" id="ARBA00022723"/>
    </source>
</evidence>
<dbReference type="PIRSF" id="PIRSF002030">
    <property type="entry name" value="Globin_Protozoa/Cyanobacteria"/>
    <property type="match status" value="1"/>
</dbReference>
<dbReference type="InterPro" id="IPR016339">
    <property type="entry name" value="Hemoglobin_trunc_I"/>
</dbReference>
<comment type="similarity">
    <text evidence="7">Belongs to the truncated hemoglobin family. Group II subfamily.</text>
</comment>
<dbReference type="GO" id="GO:0019825">
    <property type="term" value="F:oxygen binding"/>
    <property type="evidence" value="ECO:0007669"/>
    <property type="project" value="InterPro"/>
</dbReference>
<dbReference type="SUPFAM" id="SSF46458">
    <property type="entry name" value="Globin-like"/>
    <property type="match status" value="1"/>
</dbReference>
<dbReference type="GO" id="GO:0005344">
    <property type="term" value="F:oxygen carrier activity"/>
    <property type="evidence" value="ECO:0007669"/>
    <property type="project" value="UniProtKB-UniRule"/>
</dbReference>
<keyword evidence="4 8" id="KW-0561">Oxygen transport</keyword>
<feature type="binding site" description="distal binding residue" evidence="10">
    <location>
        <position position="49"/>
    </location>
    <ligand>
        <name>heme</name>
        <dbReference type="ChEBI" id="CHEBI:30413"/>
    </ligand>
    <ligandPart>
        <name>Fe</name>
        <dbReference type="ChEBI" id="CHEBI:18248"/>
    </ligandPart>
</feature>
<evidence type="ECO:0000256" key="4">
    <source>
        <dbReference type="ARBA" id="ARBA00022621"/>
    </source>
</evidence>
<dbReference type="InterPro" id="IPR019795">
    <property type="entry name" value="Globin_bac-like_CS"/>
</dbReference>
<feature type="binding site" description="proximal binding residue" evidence="9">
    <location>
        <position position="73"/>
    </location>
    <ligand>
        <name>heme</name>
        <dbReference type="ChEBI" id="CHEBI:30413"/>
    </ligand>
    <ligandPart>
        <name>Fe</name>
        <dbReference type="ChEBI" id="CHEBI:18248"/>
    </ligandPart>
</feature>
<evidence type="ECO:0000313" key="12">
    <source>
        <dbReference type="Proteomes" id="UP001139011"/>
    </source>
</evidence>
<evidence type="ECO:0000256" key="8">
    <source>
        <dbReference type="PIRNR" id="PIRNR002030"/>
    </source>
</evidence>
<keyword evidence="6 8" id="KW-0408">Iron</keyword>
<dbReference type="InterPro" id="IPR001486">
    <property type="entry name" value="Hemoglobin_trunc"/>
</dbReference>
<dbReference type="PANTHER" id="PTHR47366">
    <property type="entry name" value="TWO-ON-TWO HEMOGLOBIN-3"/>
    <property type="match status" value="1"/>
</dbReference>
<evidence type="ECO:0000256" key="2">
    <source>
        <dbReference type="ARBA" id="ARBA00022448"/>
    </source>
</evidence>
<dbReference type="Gene3D" id="1.10.490.10">
    <property type="entry name" value="Globins"/>
    <property type="match status" value="1"/>
</dbReference>
<dbReference type="CDD" id="cd00454">
    <property type="entry name" value="TrHb1_N"/>
    <property type="match status" value="1"/>
</dbReference>
<sequence length="121" mass="13827">MSLQTSLYEKLGGKDSIGKVVERFYDKVLADSSVNYFFENTDMEKQRKHQTKFLSFALGGPGQYSGKSMAKVHEGMNLQPEHFDAIVLHLKEALQEFNVPEQDIETAVDHVNTLRDDILYK</sequence>
<keyword evidence="12" id="KW-1185">Reference proteome</keyword>
<name>A0A9X1X8D0_9BACL</name>
<evidence type="ECO:0000256" key="9">
    <source>
        <dbReference type="PIRSR" id="PIRSR002030-1"/>
    </source>
</evidence>
<evidence type="ECO:0000256" key="7">
    <source>
        <dbReference type="ARBA" id="ARBA00034496"/>
    </source>
</evidence>
<keyword evidence="2 8" id="KW-0813">Transport</keyword>
<dbReference type="InterPro" id="IPR044203">
    <property type="entry name" value="GlbO/GLB3-like"/>
</dbReference>
<protein>
    <recommendedName>
        <fullName evidence="8">Group 1 truncated hemoglobin</fullName>
    </recommendedName>
</protein>
<comment type="similarity">
    <text evidence="1 8">Belongs to the truncated hemoglobin family. Group I subfamily.</text>
</comment>
<dbReference type="PROSITE" id="PS01213">
    <property type="entry name" value="GLOBIN_FAM_2"/>
    <property type="match status" value="1"/>
</dbReference>
<feature type="binding site" description="distal binding residue" evidence="10">
    <location>
        <position position="73"/>
    </location>
    <ligand>
        <name>heme</name>
        <dbReference type="ChEBI" id="CHEBI:30413"/>
    </ligand>
    <ligandPart>
        <name>Fe</name>
        <dbReference type="ChEBI" id="CHEBI:18248"/>
    </ligandPart>
</feature>